<sequence>MDPITIPYLIISTIYIKGDVAYFAAGPYLYTLNLTSFHYKRYYYLPYCGSLYCIPTCVGEINNTIVVGTSGSLLSFNGETFRRILGLPVSACNKYLAVGVSYTDSNNVVRWGELLSKDLKPLYEGCAVFSTSNDYYSLICNNTYSIVYHSSTISTEGPAILSSNDNFEAALVMGMSGKLIIFSNGKIIKRYDLGTAYSPQIYLSGYSNYFFVIWNGELYVWKGGELYKSNLRAVAVAGFGNGNLLILRLSNGKLKVEVTNIRELKLKRFTTTSSPLA</sequence>
<dbReference type="EMBL" id="CP006868">
    <property type="protein sequence ID" value="UXD22481.1"/>
    <property type="molecule type" value="Genomic_DNA"/>
</dbReference>
<organism evidence="1 2">
    <name type="scientific">Ignicoccus pacificus DSM 13166</name>
    <dbReference type="NCBI Taxonomy" id="940294"/>
    <lineage>
        <taxon>Archaea</taxon>
        <taxon>Thermoproteota</taxon>
        <taxon>Thermoprotei</taxon>
        <taxon>Desulfurococcales</taxon>
        <taxon>Desulfurococcaceae</taxon>
        <taxon>Ignicoccus</taxon>
    </lineage>
</organism>
<dbReference type="KEGG" id="ipc:IPA_05360"/>
<reference evidence="1" key="1">
    <citation type="submission" date="2013-11" db="EMBL/GenBank/DDBJ databases">
        <title>Comparative genomics of Ignicoccus.</title>
        <authorList>
            <person name="Podar M."/>
        </authorList>
    </citation>
    <scope>NUCLEOTIDE SEQUENCE</scope>
    <source>
        <strain evidence="1">DSM 13166</strain>
    </source>
</reference>
<evidence type="ECO:0000313" key="2">
    <source>
        <dbReference type="Proteomes" id="UP001063698"/>
    </source>
</evidence>
<proteinExistence type="predicted"/>
<accession>A0A977KCN5</accession>
<keyword evidence="2" id="KW-1185">Reference proteome</keyword>
<dbReference type="SUPFAM" id="SSF50923">
    <property type="entry name" value="Hemopexin-like domain"/>
    <property type="match status" value="1"/>
</dbReference>
<dbReference type="Proteomes" id="UP001063698">
    <property type="component" value="Chromosome"/>
</dbReference>
<gene>
    <name evidence="1" type="ORF">IPA_05360</name>
</gene>
<dbReference type="AlphaFoldDB" id="A0A977KCN5"/>
<name>A0A977KCN5_9CREN</name>
<protein>
    <submittedName>
        <fullName evidence="1">Uncharacterized protein</fullName>
    </submittedName>
</protein>
<evidence type="ECO:0000313" key="1">
    <source>
        <dbReference type="EMBL" id="UXD22481.1"/>
    </source>
</evidence>
<dbReference type="InterPro" id="IPR036375">
    <property type="entry name" value="Hemopexin-like_dom_sf"/>
</dbReference>